<organism evidence="18 19">
    <name type="scientific">Mycoplasmoides genitalium M6320</name>
    <dbReference type="NCBI Taxonomy" id="662945"/>
    <lineage>
        <taxon>Bacteria</taxon>
        <taxon>Bacillati</taxon>
        <taxon>Mycoplasmatota</taxon>
        <taxon>Mycoplasmoidales</taxon>
        <taxon>Mycoplasmoidaceae</taxon>
        <taxon>Mycoplasmoides</taxon>
    </lineage>
</organism>
<dbReference type="GO" id="GO:0008654">
    <property type="term" value="P:phospholipid biosynthetic process"/>
    <property type="evidence" value="ECO:0007669"/>
    <property type="project" value="UniProtKB-KW"/>
</dbReference>
<dbReference type="PANTHER" id="PTHR13773:SF8">
    <property type="entry name" value="PHOSPHATIDATE CYTIDYLYLTRANSFERASE, PHOTORECEPTOR-SPECIFIC"/>
    <property type="match status" value="1"/>
</dbReference>
<feature type="transmembrane region" description="Helical" evidence="17">
    <location>
        <begin position="199"/>
        <end position="219"/>
    </location>
</feature>
<dbReference type="InterPro" id="IPR000374">
    <property type="entry name" value="PC_trans"/>
</dbReference>
<protein>
    <recommendedName>
        <fullName evidence="6 16">Phosphatidate cytidylyltransferase</fullName>
        <ecNumber evidence="6 16">2.7.7.41</ecNumber>
    </recommendedName>
</protein>
<evidence type="ECO:0000256" key="12">
    <source>
        <dbReference type="ARBA" id="ARBA00023098"/>
    </source>
</evidence>
<keyword evidence="15" id="KW-1208">Phospholipid metabolism</keyword>
<proteinExistence type="inferred from homology"/>
<feature type="transmembrane region" description="Helical" evidence="17">
    <location>
        <begin position="313"/>
        <end position="333"/>
    </location>
</feature>
<evidence type="ECO:0000256" key="7">
    <source>
        <dbReference type="ARBA" id="ARBA00022516"/>
    </source>
</evidence>
<evidence type="ECO:0000256" key="6">
    <source>
        <dbReference type="ARBA" id="ARBA00012487"/>
    </source>
</evidence>
<evidence type="ECO:0000256" key="15">
    <source>
        <dbReference type="ARBA" id="ARBA00023264"/>
    </source>
</evidence>
<evidence type="ECO:0000256" key="10">
    <source>
        <dbReference type="ARBA" id="ARBA00022695"/>
    </source>
</evidence>
<feature type="transmembrane region" description="Helical" evidence="17">
    <location>
        <begin position="174"/>
        <end position="193"/>
    </location>
</feature>
<evidence type="ECO:0000256" key="13">
    <source>
        <dbReference type="ARBA" id="ARBA00023136"/>
    </source>
</evidence>
<feature type="transmembrane region" description="Helical" evidence="17">
    <location>
        <begin position="76"/>
        <end position="98"/>
    </location>
</feature>
<evidence type="ECO:0000256" key="1">
    <source>
        <dbReference type="ARBA" id="ARBA00001698"/>
    </source>
</evidence>
<name>A0ABC7ZJD6_MYCGT</name>
<keyword evidence="14" id="KW-0594">Phospholipid biosynthesis</keyword>
<evidence type="ECO:0000313" key="18">
    <source>
        <dbReference type="EMBL" id="AFQ04269.1"/>
    </source>
</evidence>
<keyword evidence="9 16" id="KW-0812">Transmembrane</keyword>
<dbReference type="GO" id="GO:0016020">
    <property type="term" value="C:membrane"/>
    <property type="evidence" value="ECO:0007669"/>
    <property type="project" value="UniProtKB-SubCell"/>
</dbReference>
<evidence type="ECO:0000256" key="2">
    <source>
        <dbReference type="ARBA" id="ARBA00004141"/>
    </source>
</evidence>
<comment type="similarity">
    <text evidence="5 16">Belongs to the CDS family.</text>
</comment>
<accession>A0ABC7ZJD6</accession>
<gene>
    <name evidence="18" type="ORF">CM1_02610</name>
</gene>
<keyword evidence="11 17" id="KW-1133">Transmembrane helix</keyword>
<evidence type="ECO:0000256" key="3">
    <source>
        <dbReference type="ARBA" id="ARBA00005119"/>
    </source>
</evidence>
<evidence type="ECO:0000256" key="11">
    <source>
        <dbReference type="ARBA" id="ARBA00022989"/>
    </source>
</evidence>
<evidence type="ECO:0000256" key="16">
    <source>
        <dbReference type="RuleBase" id="RU003938"/>
    </source>
</evidence>
<evidence type="ECO:0000256" key="14">
    <source>
        <dbReference type="ARBA" id="ARBA00023209"/>
    </source>
</evidence>
<dbReference type="KEGG" id="mgx:CM1_02610"/>
<keyword evidence="7" id="KW-0444">Lipid biosynthesis</keyword>
<dbReference type="GO" id="GO:0004605">
    <property type="term" value="F:phosphatidate cytidylyltransferase activity"/>
    <property type="evidence" value="ECO:0007669"/>
    <property type="project" value="UniProtKB-EC"/>
</dbReference>
<evidence type="ECO:0000256" key="8">
    <source>
        <dbReference type="ARBA" id="ARBA00022679"/>
    </source>
</evidence>
<keyword evidence="13 17" id="KW-0472">Membrane</keyword>
<comment type="pathway">
    <text evidence="3 16">Phospholipid metabolism; CDP-diacylglycerol biosynthesis; CDP-diacylglycerol from sn-glycerol 3-phosphate: step 3/3.</text>
</comment>
<evidence type="ECO:0000313" key="19">
    <source>
        <dbReference type="Proteomes" id="UP000005254"/>
    </source>
</evidence>
<evidence type="ECO:0000256" key="4">
    <source>
        <dbReference type="ARBA" id="ARBA00005189"/>
    </source>
</evidence>
<evidence type="ECO:0000256" key="9">
    <source>
        <dbReference type="ARBA" id="ARBA00022692"/>
    </source>
</evidence>
<keyword evidence="12" id="KW-0443">Lipid metabolism</keyword>
<keyword evidence="10 16" id="KW-0548">Nucleotidyltransferase</keyword>
<feature type="transmembrane region" description="Helical" evidence="17">
    <location>
        <begin position="140"/>
        <end position="162"/>
    </location>
</feature>
<dbReference type="PANTHER" id="PTHR13773">
    <property type="entry name" value="PHOSPHATIDATE CYTIDYLYLTRANSFERASE"/>
    <property type="match status" value="1"/>
</dbReference>
<evidence type="ECO:0000256" key="5">
    <source>
        <dbReference type="ARBA" id="ARBA00010185"/>
    </source>
</evidence>
<feature type="transmembrane region" description="Helical" evidence="17">
    <location>
        <begin position="110"/>
        <end position="134"/>
    </location>
</feature>
<feature type="transmembrane region" description="Helical" evidence="17">
    <location>
        <begin position="288"/>
        <end position="308"/>
    </location>
</feature>
<feature type="transmembrane region" description="Helical" evidence="17">
    <location>
        <begin position="358"/>
        <end position="376"/>
    </location>
</feature>
<dbReference type="Proteomes" id="UP000005254">
    <property type="component" value="Chromosome"/>
</dbReference>
<evidence type="ECO:0000256" key="17">
    <source>
        <dbReference type="SAM" id="Phobius"/>
    </source>
</evidence>
<comment type="catalytic activity">
    <reaction evidence="1 16">
        <text>a 1,2-diacyl-sn-glycero-3-phosphate + CTP + H(+) = a CDP-1,2-diacyl-sn-glycerol + diphosphate</text>
        <dbReference type="Rhea" id="RHEA:16229"/>
        <dbReference type="ChEBI" id="CHEBI:15378"/>
        <dbReference type="ChEBI" id="CHEBI:33019"/>
        <dbReference type="ChEBI" id="CHEBI:37563"/>
        <dbReference type="ChEBI" id="CHEBI:58332"/>
        <dbReference type="ChEBI" id="CHEBI:58608"/>
        <dbReference type="EC" id="2.7.7.41"/>
    </reaction>
</comment>
<dbReference type="PROSITE" id="PS01315">
    <property type="entry name" value="CDS"/>
    <property type="match status" value="1"/>
</dbReference>
<dbReference type="Pfam" id="PF01148">
    <property type="entry name" value="CTP_transf_1"/>
    <property type="match status" value="1"/>
</dbReference>
<dbReference type="EMBL" id="CP003772">
    <property type="protein sequence ID" value="AFQ04269.1"/>
    <property type="molecule type" value="Genomic_DNA"/>
</dbReference>
<comment type="subcellular location">
    <subcellularLocation>
        <location evidence="2">Membrane</location>
        <topology evidence="2">Multi-pass membrane protein</topology>
    </subcellularLocation>
</comment>
<dbReference type="InterPro" id="IPR016720">
    <property type="entry name" value="PC_Trfase_euk"/>
</dbReference>
<feature type="transmembrane region" description="Helical" evidence="17">
    <location>
        <begin position="240"/>
        <end position="260"/>
    </location>
</feature>
<reference evidence="18 19" key="1">
    <citation type="journal article" date="2012" name="J. Bacteriol.">
        <title>Draft Genome Sequences of Four Axenic Mycoplasma genitalium Strains Isolated from Denmark, Japan, and Australia.</title>
        <authorList>
            <person name="McGowin C.L."/>
            <person name="Ma L."/>
            <person name="Jensen J.S."/>
            <person name="Mancuso M.M."/>
            <person name="Hamasuna R."/>
            <person name="Adegboye D."/>
            <person name="Martin D.H."/>
        </authorList>
    </citation>
    <scope>NUCLEOTIDE SEQUENCE [LARGE SCALE GENOMIC DNA]</scope>
    <source>
        <strain evidence="18 19">M6320</strain>
    </source>
</reference>
<sequence>MNEKAKQFIKKRTSVFIALLVVFCFFLLISAFADGFNFWSPWSADFNSRTLKVEQASGVTSVISTEINENFKAVRFSFSIIIILIVGVIGSLMIWELFTNILKNKPKLSLSLTLLNAGIIIFGMIGTFVVVYFYKWNATVNGIWTLSFTLSVVLLWIIYIACMSKTRIKFSLQLSYSLGAIACFIASIGTIYFSVIRGWTTIFLLMSLAVSVDTFSFLFGKRFGKNPLIKISPSKTWEGAFFGIISTIVVVALLCVLYSIPFFVAKPTFNQTNGIALNTPQNYDSHNLITNIFLIAFISGGSSFYIYWWVSTLALIFTGSVFAIGGDLFFSYIKRLISIKDFSKVLGKHGGVLDRFDSSSFLISFFFVYHLIAGTISNQRLLMEPNTYFSAITSIQS</sequence>
<comment type="pathway">
    <text evidence="4">Lipid metabolism.</text>
</comment>
<dbReference type="EC" id="2.7.7.41" evidence="6 16"/>
<dbReference type="GeneID" id="99647339"/>
<dbReference type="RefSeq" id="WP_009885597.1">
    <property type="nucleotide sequence ID" value="NC_018497.1"/>
</dbReference>
<dbReference type="AlphaFoldDB" id="A0ABC7ZJD6"/>
<keyword evidence="8 16" id="KW-0808">Transferase</keyword>